<keyword evidence="2" id="KW-1185">Reference proteome</keyword>
<protein>
    <submittedName>
        <fullName evidence="1">Uncharacterized protein</fullName>
    </submittedName>
</protein>
<evidence type="ECO:0000313" key="1">
    <source>
        <dbReference type="EMBL" id="KAI9906298.1"/>
    </source>
</evidence>
<sequence length="113" mass="12187">MQDAKNSDVEELEPLSPMRNLSTKGAGHDAAVRTTCRRSELHGTRKFSIDLSTTCGVESCDNGCCKICSSIRSSDTPLLLSHTSGRKDRKSGVCGANKCSKCYETNLHCDVSS</sequence>
<evidence type="ECO:0000313" key="2">
    <source>
        <dbReference type="Proteomes" id="UP001163321"/>
    </source>
</evidence>
<proteinExistence type="predicted"/>
<comment type="caution">
    <text evidence="1">The sequence shown here is derived from an EMBL/GenBank/DDBJ whole genome shotgun (WGS) entry which is preliminary data.</text>
</comment>
<organism evidence="1 2">
    <name type="scientific">Peronosclerospora sorghi</name>
    <dbReference type="NCBI Taxonomy" id="230839"/>
    <lineage>
        <taxon>Eukaryota</taxon>
        <taxon>Sar</taxon>
        <taxon>Stramenopiles</taxon>
        <taxon>Oomycota</taxon>
        <taxon>Peronosporomycetes</taxon>
        <taxon>Peronosporales</taxon>
        <taxon>Peronosporaceae</taxon>
        <taxon>Peronosclerospora</taxon>
    </lineage>
</organism>
<reference evidence="1 2" key="1">
    <citation type="journal article" date="2022" name="bioRxiv">
        <title>The genome of the oomycete Peronosclerospora sorghi, a cosmopolitan pathogen of maize and sorghum, is inflated with dispersed pseudogenes.</title>
        <authorList>
            <person name="Fletcher K."/>
            <person name="Martin F."/>
            <person name="Isakeit T."/>
            <person name="Cavanaugh K."/>
            <person name="Magill C."/>
            <person name="Michelmore R."/>
        </authorList>
    </citation>
    <scope>NUCLEOTIDE SEQUENCE [LARGE SCALE GENOMIC DNA]</scope>
    <source>
        <strain evidence="1">P6</strain>
    </source>
</reference>
<gene>
    <name evidence="1" type="ORF">PsorP6_002774</name>
</gene>
<name>A0ACC0VKB6_9STRA</name>
<dbReference type="Proteomes" id="UP001163321">
    <property type="component" value="Chromosome 8"/>
</dbReference>
<dbReference type="EMBL" id="CM047587">
    <property type="protein sequence ID" value="KAI9906298.1"/>
    <property type="molecule type" value="Genomic_DNA"/>
</dbReference>
<accession>A0ACC0VKB6</accession>